<feature type="compositionally biased region" description="Basic and acidic residues" evidence="1">
    <location>
        <begin position="158"/>
        <end position="180"/>
    </location>
</feature>
<organism evidence="2 3">
    <name type="scientific">Flexivirga endophytica</name>
    <dbReference type="NCBI Taxonomy" id="1849103"/>
    <lineage>
        <taxon>Bacteria</taxon>
        <taxon>Bacillati</taxon>
        <taxon>Actinomycetota</taxon>
        <taxon>Actinomycetes</taxon>
        <taxon>Micrococcales</taxon>
        <taxon>Dermacoccaceae</taxon>
        <taxon>Flexivirga</taxon>
    </lineage>
</organism>
<gene>
    <name evidence="2" type="ORF">GCM10011492_14370</name>
</gene>
<dbReference type="Gene3D" id="3.30.559.10">
    <property type="entry name" value="Chloramphenicol acetyltransferase-like domain"/>
    <property type="match status" value="1"/>
</dbReference>
<accession>A0A916WSD5</accession>
<reference evidence="2" key="2">
    <citation type="submission" date="2020-09" db="EMBL/GenBank/DDBJ databases">
        <authorList>
            <person name="Sun Q."/>
            <person name="Zhou Y."/>
        </authorList>
    </citation>
    <scope>NUCLEOTIDE SEQUENCE</scope>
    <source>
        <strain evidence="2">CGMCC 1.15085</strain>
    </source>
</reference>
<keyword evidence="3" id="KW-1185">Reference proteome</keyword>
<evidence type="ECO:0000256" key="1">
    <source>
        <dbReference type="SAM" id="MobiDB-lite"/>
    </source>
</evidence>
<comment type="caution">
    <text evidence="2">The sequence shown here is derived from an EMBL/GenBank/DDBJ whole genome shotgun (WGS) entry which is preliminary data.</text>
</comment>
<sequence>MSNRVNAVPDDNRLCPPEEAFVLAEQVLDLPVINQLIWRFDTPLDAGRLETVVDRLRDGPLTRRLHRAGAPFARASWTAAPFSAPVLRIDDDIDRAELIAWADHDVRRSFRSDSGVPWTVSAAPMREGGHAVVFTAPHTISDGSGVFAAFEAAVTGDDIGRLPHDQAPRPSRSDDLRDGARQATAAVAGPVRAVRMALRKRRDSSADARPPRPGQPERPDTRPLPDAEPAAFAVAEFPASEWRGAAELRGGSANSLLTAFGIGLLEASGRIDAVDRIPVSIPVAVRRPGDRRAVATIGATMTADTGPTRYDDLRPLRNAAREAFQDATDPDRDQEDLLRLLTPTIRLMPRKLLRSMALRQPAAVLTCSNLGEVPDPVATLGGPDAGAVSARMSVQHATVEQLRTARGGLTTWLAFSGGNAVLSTLSMDPDRWPDSVSVQRAIADEAAKWSLTPRFW</sequence>
<dbReference type="SUPFAM" id="SSF52777">
    <property type="entry name" value="CoA-dependent acyltransferases"/>
    <property type="match status" value="1"/>
</dbReference>
<evidence type="ECO:0000313" key="3">
    <source>
        <dbReference type="Proteomes" id="UP000636793"/>
    </source>
</evidence>
<feature type="compositionally biased region" description="Basic and acidic residues" evidence="1">
    <location>
        <begin position="203"/>
        <end position="225"/>
    </location>
</feature>
<dbReference type="RefSeq" id="WP_188836283.1">
    <property type="nucleotide sequence ID" value="NZ_BMHI01000002.1"/>
</dbReference>
<dbReference type="EMBL" id="BMHI01000002">
    <property type="protein sequence ID" value="GGB25430.1"/>
    <property type="molecule type" value="Genomic_DNA"/>
</dbReference>
<reference evidence="2" key="1">
    <citation type="journal article" date="2014" name="Int. J. Syst. Evol. Microbiol.">
        <title>Complete genome sequence of Corynebacterium casei LMG S-19264T (=DSM 44701T), isolated from a smear-ripened cheese.</title>
        <authorList>
            <consortium name="US DOE Joint Genome Institute (JGI-PGF)"/>
            <person name="Walter F."/>
            <person name="Albersmeier A."/>
            <person name="Kalinowski J."/>
            <person name="Ruckert C."/>
        </authorList>
    </citation>
    <scope>NUCLEOTIDE SEQUENCE</scope>
    <source>
        <strain evidence="2">CGMCC 1.15085</strain>
    </source>
</reference>
<dbReference type="InterPro" id="IPR023213">
    <property type="entry name" value="CAT-like_dom_sf"/>
</dbReference>
<protein>
    <submittedName>
        <fullName evidence="2">Uncharacterized protein</fullName>
    </submittedName>
</protein>
<feature type="region of interest" description="Disordered" evidence="1">
    <location>
        <begin position="158"/>
        <end position="185"/>
    </location>
</feature>
<proteinExistence type="predicted"/>
<dbReference type="Proteomes" id="UP000636793">
    <property type="component" value="Unassembled WGS sequence"/>
</dbReference>
<name>A0A916WSD5_9MICO</name>
<evidence type="ECO:0000313" key="2">
    <source>
        <dbReference type="EMBL" id="GGB25430.1"/>
    </source>
</evidence>
<dbReference type="AlphaFoldDB" id="A0A916WSD5"/>
<feature type="region of interest" description="Disordered" evidence="1">
    <location>
        <begin position="198"/>
        <end position="226"/>
    </location>
</feature>